<organism evidence="1">
    <name type="scientific">sediment metagenome</name>
    <dbReference type="NCBI Taxonomy" id="749907"/>
    <lineage>
        <taxon>unclassified sequences</taxon>
        <taxon>metagenomes</taxon>
        <taxon>ecological metagenomes</taxon>
    </lineage>
</organism>
<accession>D9PKY0</accession>
<proteinExistence type="predicted"/>
<reference evidence="1" key="2">
    <citation type="journal article" date="2011" name="Microb. Ecol.">
        <title>Taxonomic and Functional Metagenomic Profiling of the Microbial Community in the Anoxic Sediment of a Sub-saline Shallow Lake (Laguna de Carrizo, Central Spain).</title>
        <authorList>
            <person name="Ferrer M."/>
            <person name="Guazzaroni M.E."/>
            <person name="Richter M."/>
            <person name="Garcia-Salamanca A."/>
            <person name="Yarza P."/>
            <person name="Suarez-Suarez A."/>
            <person name="Solano J."/>
            <person name="Alcaide M."/>
            <person name="van Dillewijn P."/>
            <person name="Molina-Henares M.A."/>
            <person name="Lopez-Cortes N."/>
            <person name="Al-Ramahi Y."/>
            <person name="Guerrero C."/>
            <person name="Acosta A."/>
            <person name="de Eugenio L.I."/>
            <person name="Martinez V."/>
            <person name="Marques S."/>
            <person name="Rojo F."/>
            <person name="Santero E."/>
            <person name="Genilloud O."/>
            <person name="Perez-Perez J."/>
            <person name="Rossello-Mora R."/>
            <person name="Ramos J.L."/>
        </authorList>
    </citation>
    <scope>NUCLEOTIDE SEQUENCE</scope>
</reference>
<comment type="caution">
    <text evidence="1">The sequence shown here is derived from an EMBL/GenBank/DDBJ whole genome shotgun (WGS) entry which is preliminary data.</text>
</comment>
<protein>
    <submittedName>
        <fullName evidence="1">Uncharacterized protein</fullName>
    </submittedName>
</protein>
<sequence>MEPTVARLKLDKMRTALASNAKTIQKTFGEATYQAMHSLCTCGGDDTETAEVTVVACAKSDNGGFIYRCKVVVGGIEKILDLFQALLDGVVHAVVTVAGGATRPQARSGHHGMARA</sequence>
<dbReference type="AlphaFoldDB" id="D9PKY0"/>
<gene>
    <name evidence="1" type="ORF">LDC_2201</name>
</gene>
<reference evidence="1" key="1">
    <citation type="submission" date="2010-07" db="EMBL/GenBank/DDBJ databases">
        <authorList>
            <consortium name="CONSOLIDER consortium CSD2007-00005"/>
            <person name="Guazzaroni M.-E."/>
            <person name="Richter M."/>
            <person name="Garcia-Salamanca A."/>
            <person name="Yarza P."/>
            <person name="Ferrer M."/>
        </authorList>
    </citation>
    <scope>NUCLEOTIDE SEQUENCE</scope>
</reference>
<dbReference type="EMBL" id="ADZX01000655">
    <property type="protein sequence ID" value="EFK95785.1"/>
    <property type="molecule type" value="Genomic_DNA"/>
</dbReference>
<evidence type="ECO:0000313" key="1">
    <source>
        <dbReference type="EMBL" id="EFK95785.1"/>
    </source>
</evidence>
<name>D9PKY0_9ZZZZ</name>